<dbReference type="RefSeq" id="WP_316974799.1">
    <property type="nucleotide sequence ID" value="NZ_JAWIIJ010000013.1"/>
</dbReference>
<protein>
    <submittedName>
        <fullName evidence="1">Uncharacterized protein</fullName>
    </submittedName>
</protein>
<sequence length="692" mass="79480">MNQHENFTELTKKAAAFDKLLPDHPAQLENEPRRIIATTPSVPYVIAEEPTNPFHKIIFRALATAFQTPWFNGLAPRSQTGHLVRARQFFDWINKTRYLTTEDNRYSCLKDFEAHRMNVDGIKCSPLVLLRTAIEMGLGAESLSKDQYHYLRTLLRVSNISREPEPEPITLTDWIDLPWLRSLLGEQQYLSLESPSRLFSSFRITVATTLTYLLEIRTEWKRRAHQTYRANNQKEWVKDWDSRLIRDLGRFDGFGEPADEFTELLWLDMVADHERPNLKSLVAQRGAEYVVKQPTYPKRFYPWRRPVIFHPDSLLTYSLLEEILMAWLVACETVQPTDIPKLKTTDYAREYNSAGRLIAMQCCYYKGRAGTTREPAMLIASDCWTKAQFAYLKGLPDSAPLFQHNITRQIVFPDFGHVFKSKKTNSPQSTFFLLLQTPQLQARIRAAVKRAGASPIFLNAFLGLTQGGQSHNHFLSKNKGGSRSDYEAAVPRPLPFRMFSLTHIKNTAVHAGSDLYRDGDLINHHSHTSATEKHHYLTDANKDFVNRAGRITRMVLQDLQNVVYQPSVSVIKQAVNDMELRSQVVEATGSTDARVKPLNVITGRPDNGDVILVPDTIEQALIFIHSIAQVEEKYQQLLHLRPDWVEQTLLPHLEWMVRTLTKMRSASEAQGQYLGLKNHLPPIFDHLLETHE</sequence>
<reference evidence="1 2" key="1">
    <citation type="submission" date="2023-10" db="EMBL/GenBank/DDBJ databases">
        <title>Characteristics and mechanism of a salt-tolerant marine origin heterotrophic nitrifying- aerobic denitrifying bacteria Marinobacter xestospongiae HN1.</title>
        <authorList>
            <person name="Qi R."/>
        </authorList>
    </citation>
    <scope>NUCLEOTIDE SEQUENCE [LARGE SCALE GENOMIC DNA]</scope>
    <source>
        <strain evidence="1 2">HN1</strain>
    </source>
</reference>
<dbReference type="Proteomes" id="UP001269819">
    <property type="component" value="Unassembled WGS sequence"/>
</dbReference>
<keyword evidence="2" id="KW-1185">Reference proteome</keyword>
<comment type="caution">
    <text evidence="1">The sequence shown here is derived from an EMBL/GenBank/DDBJ whole genome shotgun (WGS) entry which is preliminary data.</text>
</comment>
<gene>
    <name evidence="1" type="ORF">RYS15_16985</name>
</gene>
<organism evidence="1 2">
    <name type="scientific">Marinobacter xestospongiae</name>
    <dbReference type="NCBI Taxonomy" id="994319"/>
    <lineage>
        <taxon>Bacteria</taxon>
        <taxon>Pseudomonadati</taxon>
        <taxon>Pseudomonadota</taxon>
        <taxon>Gammaproteobacteria</taxon>
        <taxon>Pseudomonadales</taxon>
        <taxon>Marinobacteraceae</taxon>
        <taxon>Marinobacter</taxon>
    </lineage>
</organism>
<proteinExistence type="predicted"/>
<accession>A0ABU3W1H2</accession>
<evidence type="ECO:0000313" key="2">
    <source>
        <dbReference type="Proteomes" id="UP001269819"/>
    </source>
</evidence>
<dbReference type="EMBL" id="JAWIIJ010000013">
    <property type="protein sequence ID" value="MDV2080384.1"/>
    <property type="molecule type" value="Genomic_DNA"/>
</dbReference>
<evidence type="ECO:0000313" key="1">
    <source>
        <dbReference type="EMBL" id="MDV2080384.1"/>
    </source>
</evidence>
<name>A0ABU3W1H2_9GAMM</name>